<gene>
    <name evidence="1" type="primary">PHYHD1</name>
</gene>
<dbReference type="Bgee" id="ENSG00000175287">
    <property type="expression patterns" value="Expressed in body of pancreas and 156 other cell types or tissues"/>
</dbReference>
<dbReference type="ChiTaRS" id="PHYHD1">
    <property type="organism name" value="human"/>
</dbReference>
<dbReference type="AlphaFoldDB" id="F8WCG7"/>
<dbReference type="Proteomes" id="UP000005640">
    <property type="component" value="Chromosome 9"/>
</dbReference>
<evidence type="ECO:0000313" key="1">
    <source>
        <dbReference type="Ensembl" id="ENSP00000412105.1"/>
    </source>
</evidence>
<evidence type="ECO:0007829" key="3">
    <source>
        <dbReference type="PeptideAtlas" id="F8WCG7"/>
    </source>
</evidence>
<reference evidence="1 2" key="2">
    <citation type="journal article" date="2004" name="Nature">
        <title>DNA sequence and analysis of human chromosome 9.</title>
        <authorList>
            <person name="Humphray S.J."/>
            <person name="Oliver K."/>
            <person name="Hunt A.R."/>
            <person name="Plumb R.W."/>
            <person name="Loveland J.E."/>
            <person name="Howe K.L."/>
            <person name="Andrews T.D."/>
            <person name="Searle S."/>
            <person name="Hunt S.E."/>
            <person name="Scott C.E."/>
            <person name="Jones M.C."/>
            <person name="Ainscough R."/>
            <person name="Almeida J.P."/>
            <person name="Ambrose K.D."/>
            <person name="Ashwell R.I."/>
            <person name="Babbage A.K."/>
            <person name="Babbage S."/>
            <person name="Bagguley C.L."/>
            <person name="Bailey J."/>
            <person name="Banerjee R."/>
            <person name="Barker D.J."/>
            <person name="Barlow K.F."/>
            <person name="Bates K."/>
            <person name="Beasley H."/>
            <person name="Beasley O."/>
            <person name="Bird C.P."/>
            <person name="Bray-Allen S."/>
            <person name="Brown A.J."/>
            <person name="Brown J.Y."/>
            <person name="Burford D."/>
            <person name="Burrill W."/>
            <person name="Burton J."/>
            <person name="Carder C."/>
            <person name="Carter N.P."/>
            <person name="Chapman J.C."/>
            <person name="Chen Y."/>
            <person name="Clarke G."/>
            <person name="Clark S.Y."/>
            <person name="Clee C.M."/>
            <person name="Clegg S."/>
            <person name="Collier R.E."/>
            <person name="Corby N."/>
            <person name="Crosier M."/>
            <person name="Cummings A.T."/>
            <person name="Davies J."/>
            <person name="Dhami P."/>
            <person name="Dunn M."/>
            <person name="Dutta I."/>
            <person name="Dyer L.W."/>
            <person name="Earthrowl M.E."/>
            <person name="Faulkner L."/>
            <person name="Fleming C.J."/>
            <person name="Frankish A."/>
            <person name="Frankland J.A."/>
            <person name="French L."/>
            <person name="Fricker D.G."/>
            <person name="Garner P."/>
            <person name="Garnett J."/>
            <person name="Ghori J."/>
            <person name="Gilbert J.G."/>
            <person name="Glison C."/>
            <person name="Grafham D.V."/>
            <person name="Gribble S."/>
            <person name="Griffiths C."/>
            <person name="Griffiths-Jones S."/>
            <person name="Grocock R."/>
            <person name="Guy J."/>
            <person name="Hall R.E."/>
            <person name="Hammond S."/>
            <person name="Harley J.L."/>
            <person name="Harrison E.S."/>
            <person name="Hart E.A."/>
            <person name="Heath P.D."/>
            <person name="Henderson C.D."/>
            <person name="Hopkins B.L."/>
            <person name="Howard P.J."/>
            <person name="Howden P.J."/>
            <person name="Huckle E."/>
            <person name="Johnson C."/>
            <person name="Johnson D."/>
            <person name="Joy A.A."/>
            <person name="Kay M."/>
            <person name="Keenan S."/>
            <person name="Kershaw J.K."/>
            <person name="Kimberley A.M."/>
            <person name="King A."/>
            <person name="Knights A."/>
            <person name="Laird G.K."/>
            <person name="Langford C."/>
            <person name="Lawlor S."/>
            <person name="Leongamornlert D.A."/>
            <person name="Leversha M."/>
            <person name="Lloyd C."/>
            <person name="Lloyd D.M."/>
            <person name="Lovell J."/>
            <person name="Martin S."/>
            <person name="Mashreghi-Mohammadi M."/>
            <person name="Matthews L."/>
            <person name="McLaren S."/>
            <person name="McLay K.E."/>
            <person name="McMurray A."/>
            <person name="Milne S."/>
            <person name="Nickerson T."/>
            <person name="Nisbett J."/>
            <person name="Nordsiek G."/>
            <person name="Pearce A.V."/>
            <person name="Peck A.I."/>
            <person name="Porter K.M."/>
            <person name="Pandian R."/>
            <person name="Pelan S."/>
            <person name="Phillimore B."/>
            <person name="Povey S."/>
            <person name="Ramsey Y."/>
            <person name="Rand V."/>
            <person name="Scharfe M."/>
            <person name="Sehra H.K."/>
            <person name="Shownkeen R."/>
            <person name="Sims S.K."/>
            <person name="Skuce C.D."/>
            <person name="Smith M."/>
            <person name="Steward C.A."/>
            <person name="Swarbreck D."/>
            <person name="Sycamore N."/>
            <person name="Tester J."/>
            <person name="Thorpe A."/>
            <person name="Tracey A."/>
            <person name="Tromans A."/>
            <person name="Thomas D.W."/>
            <person name="Wall M."/>
            <person name="Wallis J.M."/>
            <person name="West A.P."/>
            <person name="Whitehead S.L."/>
            <person name="Willey D.L."/>
            <person name="Williams S.A."/>
            <person name="Wilming L."/>
            <person name="Wray P.W."/>
            <person name="Young L."/>
            <person name="Ashurst J.L."/>
            <person name="Coulson A."/>
            <person name="Blocker H."/>
            <person name="Durbin R."/>
            <person name="Sulston J.E."/>
            <person name="Hubbard T."/>
            <person name="Jackson M.J."/>
            <person name="Bentley D.R."/>
            <person name="Beck S."/>
            <person name="Rogers J."/>
            <person name="Dunham I."/>
        </authorList>
    </citation>
    <scope>NUCLEOTIDE SEQUENCE [LARGE SCALE GENOMIC DNA]</scope>
</reference>
<dbReference type="Ensembl" id="ENST00000451000.5">
    <property type="protein sequence ID" value="ENSP00000412105.1"/>
    <property type="gene ID" value="ENSG00000175287.19"/>
</dbReference>
<keyword evidence="3" id="KW-1267">Proteomics identification</keyword>
<dbReference type="HGNC" id="HGNC:23396">
    <property type="gene designation" value="PHYHD1"/>
</dbReference>
<organism evidence="1 2">
    <name type="scientific">Homo sapiens</name>
    <name type="common">Human</name>
    <dbReference type="NCBI Taxonomy" id="9606"/>
    <lineage>
        <taxon>Eukaryota</taxon>
        <taxon>Metazoa</taxon>
        <taxon>Chordata</taxon>
        <taxon>Craniata</taxon>
        <taxon>Vertebrata</taxon>
        <taxon>Euteleostomi</taxon>
        <taxon>Mammalia</taxon>
        <taxon>Eutheria</taxon>
        <taxon>Euarchontoglires</taxon>
        <taxon>Primates</taxon>
        <taxon>Haplorrhini</taxon>
        <taxon>Catarrhini</taxon>
        <taxon>Hominidae</taxon>
        <taxon>Homo</taxon>
    </lineage>
</organism>
<dbReference type="Ensembl" id="ENST00000451000.5">
    <property type="protein sequence ID" value="ENSP00000412105.1"/>
    <property type="gene ID" value="ENSG00000175287.20"/>
</dbReference>
<dbReference type="UCSC" id="uc064who.1">
    <property type="organism name" value="human"/>
</dbReference>
<reference evidence="1 2" key="1">
    <citation type="journal article" date="2001" name="Nature">
        <title>Initial sequencing and analysis of the human genome.</title>
        <authorList>
            <consortium name="International Human Genome Sequencing Consortium"/>
            <person name="Lander E.S."/>
            <person name="Linton L.M."/>
            <person name="Birren B."/>
            <person name="Nusbaum C."/>
            <person name="Zody M.C."/>
            <person name="Baldwin J."/>
            <person name="Devon K."/>
            <person name="Dewar K."/>
            <person name="Doyle M."/>
            <person name="FitzHugh W."/>
            <person name="Funke R."/>
            <person name="Gage D."/>
            <person name="Harris K."/>
            <person name="Heaford A."/>
            <person name="Howland J."/>
            <person name="Kann L."/>
            <person name="Lehoczky J."/>
            <person name="LeVine R."/>
            <person name="McEwan P."/>
            <person name="McKernan K."/>
            <person name="Meldrim J."/>
            <person name="Mesirov J.P."/>
            <person name="Miranda C."/>
            <person name="Morris W."/>
            <person name="Naylor J."/>
            <person name="Raymond C."/>
            <person name="Rosetti M."/>
            <person name="Santos R."/>
            <person name="Sheridan A."/>
            <person name="Sougnez C."/>
            <person name="Stange-Thomann N."/>
            <person name="Stojanovic N."/>
            <person name="Subramanian A."/>
            <person name="Wyman D."/>
            <person name="Rogers J."/>
            <person name="Sulston J."/>
            <person name="Ainscough R."/>
            <person name="Beck S."/>
            <person name="Bentley D."/>
            <person name="Burton J."/>
            <person name="Clee C."/>
            <person name="Carter N."/>
            <person name="Coulson A."/>
            <person name="Deadman R."/>
            <person name="Deloukas P."/>
            <person name="Dunham A."/>
            <person name="Dunham I."/>
            <person name="Durbin R."/>
            <person name="French L."/>
            <person name="Grafham D."/>
            <person name="Gregory S."/>
            <person name="Hubbard T."/>
            <person name="Humphray S."/>
            <person name="Hunt A."/>
            <person name="Jones M."/>
            <person name="Lloyd C."/>
            <person name="McMurray A."/>
            <person name="Matthews L."/>
            <person name="Mercer S."/>
            <person name="Milne S."/>
            <person name="Mullikin J.C."/>
            <person name="Mungall A."/>
            <person name="Plumb R."/>
            <person name="Ross M."/>
            <person name="Shownkeen R."/>
            <person name="Sims S."/>
            <person name="Waterston R.H."/>
            <person name="Wilson R.K."/>
            <person name="Hillier L.W."/>
            <person name="McPherson J.D."/>
            <person name="Marra M.A."/>
            <person name="Mardis E.R."/>
            <person name="Fulton L.A."/>
            <person name="Chinwalla A.T."/>
            <person name="Pepin K.H."/>
            <person name="Gish W.R."/>
            <person name="Chissoe S.L."/>
            <person name="Wendl M.C."/>
            <person name="Delehaunty K.D."/>
            <person name="Miner T.L."/>
            <person name="Delehaunty A."/>
            <person name="Kramer J.B."/>
            <person name="Cook L.L."/>
            <person name="Fulton R.S."/>
            <person name="Johnson D.L."/>
            <person name="Minx P.J."/>
            <person name="Clifton S.W."/>
            <person name="Hawkins T."/>
            <person name="Branscomb E."/>
            <person name="Predki P."/>
            <person name="Richardson P."/>
            <person name="Wenning S."/>
            <person name="Slezak T."/>
            <person name="Doggett N."/>
            <person name="Cheng J.F."/>
            <person name="Olsen A."/>
            <person name="Lucas S."/>
            <person name="Elkin C."/>
            <person name="Uberbacher E."/>
            <person name="Frazier M."/>
            <person name="Gibbs R.A."/>
            <person name="Muzny D.M."/>
            <person name="Scherer S.E."/>
            <person name="Bouck J.B."/>
            <person name="Sodergren E.J."/>
            <person name="Worley K.C."/>
            <person name="Rives C.M."/>
            <person name="Gorrell J.H."/>
            <person name="Metzker M.L."/>
            <person name="Naylor S.L."/>
            <person name="Kucherlapati R.S."/>
            <person name="Nelson D.L."/>
            <person name="Weinstock G.M."/>
            <person name="Sakaki Y."/>
            <person name="Fujiyama A."/>
            <person name="Hattori M."/>
            <person name="Yada T."/>
            <person name="Toyoda A."/>
            <person name="Itoh T."/>
            <person name="Kawagoe C."/>
            <person name="Watanabe H."/>
            <person name="Totoki Y."/>
            <person name="Taylor T."/>
            <person name="Weissenbach J."/>
            <person name="Heilig R."/>
            <person name="Saurin W."/>
            <person name="Artiguenave F."/>
            <person name="Brottier P."/>
            <person name="Bruls T."/>
            <person name="Pelletier E."/>
            <person name="Robert C."/>
            <person name="Wincker P."/>
            <person name="Smith D.R."/>
            <person name="Doucette-Stamm L."/>
            <person name="Rubenfield M."/>
            <person name="Weinstock K."/>
            <person name="Lee H.M."/>
            <person name="Dubois J."/>
            <person name="Rosenthal A."/>
            <person name="Platzer M."/>
            <person name="Nyakatura G."/>
            <person name="Taudien S."/>
            <person name="Rump A."/>
            <person name="Yang H."/>
            <person name="Yu J."/>
            <person name="Wang J."/>
            <person name="Huang G."/>
            <person name="Gu J."/>
            <person name="Hood L."/>
            <person name="Rowen L."/>
            <person name="Madan A."/>
            <person name="Qin S."/>
            <person name="Davis R.W."/>
            <person name="Federspiel N.A."/>
            <person name="Abola A.P."/>
            <person name="Proctor M.J."/>
            <person name="Myers R.M."/>
            <person name="Schmutz J."/>
            <person name="Dickson M."/>
            <person name="Grimwood J."/>
            <person name="Cox D.R."/>
            <person name="Olson M.V."/>
            <person name="Kaul R."/>
            <person name="Raymond C."/>
            <person name="Shimizu N."/>
            <person name="Kawasaki K."/>
            <person name="Minoshima S."/>
            <person name="Evans G.A."/>
            <person name="Athanasiou M."/>
            <person name="Schultz R."/>
            <person name="Roe B.A."/>
            <person name="Chen F."/>
            <person name="Pan H."/>
            <person name="Ramser J."/>
            <person name="Lehrach H."/>
            <person name="Reinhardt R."/>
            <person name="McCombie W.R."/>
            <person name="de la Bastide M."/>
            <person name="Dedhia N."/>
            <person name="Blocker H."/>
            <person name="Hornischer K."/>
            <person name="Nordsiek G."/>
            <person name="Agarwala R."/>
            <person name="Aravind L."/>
            <person name="Bailey J.A."/>
            <person name="Bateman A."/>
            <person name="Batzoglou S."/>
            <person name="Birney E."/>
            <person name="Bork P."/>
            <person name="Brown D.G."/>
            <person name="Burge C.B."/>
            <person name="Cerutti L."/>
            <person name="Chen H.C."/>
            <person name="Church D."/>
            <person name="Clamp M."/>
            <person name="Copley R.R."/>
            <person name="Doerks T."/>
            <person name="Eddy S.R."/>
            <person name="Eichler E.E."/>
            <person name="Furey T.S."/>
            <person name="Galagan J."/>
            <person name="Gilbert J.G."/>
            <person name="Harmon C."/>
            <person name="Hayashizaki Y."/>
            <person name="Haussler D."/>
            <person name="Hermjakob H."/>
            <person name="Hokamp K."/>
            <person name="Jang W."/>
            <person name="Johnson L.S."/>
            <person name="Jones T.A."/>
            <person name="Kasif S."/>
            <person name="Kaspryzk A."/>
            <person name="Kennedy S."/>
            <person name="Kent W.J."/>
            <person name="Kitts P."/>
            <person name="Koonin E.V."/>
            <person name="Korf I."/>
            <person name="Kulp D."/>
            <person name="Lancet D."/>
            <person name="Lowe T.M."/>
            <person name="McLysaght A."/>
            <person name="Mikkelsen T."/>
            <person name="Moran J.V."/>
            <person name="Mulder N."/>
            <person name="Pollara V.J."/>
            <person name="Ponting C.P."/>
            <person name="Schuler G."/>
            <person name="Schultz J."/>
            <person name="Slater G."/>
            <person name="Smit A.F."/>
            <person name="Stupka E."/>
            <person name="Szustakowski J."/>
            <person name="Thierry-Mieg D."/>
            <person name="Thierry-Mieg J."/>
            <person name="Wagner L."/>
            <person name="Wallis J."/>
            <person name="Wheeler R."/>
            <person name="Williams A."/>
            <person name="Wolf Y.I."/>
            <person name="Wolfe K.H."/>
            <person name="Yang S.P."/>
            <person name="Yeh R.F."/>
            <person name="Collins F."/>
            <person name="Guyer M.S."/>
            <person name="Peterson J."/>
            <person name="Felsenfeld A."/>
            <person name="Wetterstrand K.A."/>
            <person name="Patrinos A."/>
            <person name="Morgan M.J."/>
            <person name="de Jong P."/>
            <person name="Catanese J.J."/>
            <person name="Osoegawa K."/>
            <person name="Shizuya H."/>
            <person name="Choi S."/>
            <person name="Chen Y.J."/>
        </authorList>
    </citation>
    <scope>NUCLEOTIDE SEQUENCE [LARGE SCALE GENOMIC DNA]</scope>
</reference>
<proteinExistence type="evidence at protein level"/>
<dbReference type="MassIVE" id="F8WCG7"/>
<dbReference type="HOGENOM" id="CLU_3191117_0_0_1"/>
<dbReference type="OrthoDB" id="445007at2759"/>
<dbReference type="GeneTree" id="ENSGT00390000006287"/>
<reference evidence="1" key="5">
    <citation type="submission" date="2025-09" db="UniProtKB">
        <authorList>
            <consortium name="Ensembl"/>
        </authorList>
    </citation>
    <scope>IDENTIFICATION</scope>
</reference>
<name>F8WCG7_HUMAN</name>
<sequence length="46" mass="4880">MACLSPSQLQKQPILIALCWVPDSMPGVGDRAANKIPGPTFTQLQG</sequence>
<reference evidence="1 2" key="3">
    <citation type="journal article" date="2004" name="Nature">
        <title>Finishing the euchromatic sequence of the human genome.</title>
        <authorList>
            <consortium name="International Human Genome Sequencing Consortium"/>
        </authorList>
    </citation>
    <scope>NUCLEOTIDE SEQUENCE [LARGE SCALE GENOMIC DNA]</scope>
</reference>
<reference evidence="1" key="4">
    <citation type="submission" date="2025-08" db="UniProtKB">
        <authorList>
            <consortium name="Ensembl"/>
        </authorList>
    </citation>
    <scope>IDENTIFICATION</scope>
</reference>
<keyword evidence="2" id="KW-1185">Reference proteome</keyword>
<dbReference type="ExpressionAtlas" id="F8WCG7">
    <property type="expression patterns" value="baseline and differential"/>
</dbReference>
<dbReference type="VEuPathDB" id="HostDB:ENSG00000175287"/>
<dbReference type="EMBL" id="AL672142">
    <property type="status" value="NOT_ANNOTATED_CDS"/>
    <property type="molecule type" value="Genomic_DNA"/>
</dbReference>
<protein>
    <submittedName>
        <fullName evidence="1">Phytanoyl-CoA dioxygenase domain containing 1</fullName>
    </submittedName>
</protein>
<evidence type="ECO:0000313" key="2">
    <source>
        <dbReference type="Proteomes" id="UP000005640"/>
    </source>
</evidence>
<accession>F8WCG7</accession>
<dbReference type="OpenTargets" id="ENSG00000175287"/>